<feature type="domain" description="Glutamine amidotransferase" evidence="12">
    <location>
        <begin position="4"/>
        <end position="201"/>
    </location>
</feature>
<dbReference type="GO" id="GO:0016829">
    <property type="term" value="F:lyase activity"/>
    <property type="evidence" value="ECO:0007669"/>
    <property type="project" value="UniProtKB-KW"/>
</dbReference>
<dbReference type="EC" id="4.3.2.10" evidence="10"/>
<dbReference type="EMBL" id="QEAS01000006">
    <property type="protein sequence ID" value="PWG81034.1"/>
    <property type="molecule type" value="Genomic_DNA"/>
</dbReference>
<organism evidence="13 14">
    <name type="scientific">Pararcticibacter amylolyticus</name>
    <dbReference type="NCBI Taxonomy" id="2173175"/>
    <lineage>
        <taxon>Bacteria</taxon>
        <taxon>Pseudomonadati</taxon>
        <taxon>Bacteroidota</taxon>
        <taxon>Sphingobacteriia</taxon>
        <taxon>Sphingobacteriales</taxon>
        <taxon>Sphingobacteriaceae</taxon>
        <taxon>Pararcticibacter</taxon>
    </lineage>
</organism>
<dbReference type="GO" id="GO:0004359">
    <property type="term" value="F:glutaminase activity"/>
    <property type="evidence" value="ECO:0007669"/>
    <property type="project" value="UniProtKB-EC"/>
</dbReference>
<comment type="caution">
    <text evidence="13">The sequence shown here is derived from an EMBL/GenBank/DDBJ whole genome shotgun (WGS) entry which is preliminary data.</text>
</comment>
<dbReference type="PROSITE" id="PS51273">
    <property type="entry name" value="GATASE_TYPE_1"/>
    <property type="match status" value="1"/>
</dbReference>
<keyword evidence="14" id="KW-1185">Reference proteome</keyword>
<dbReference type="InterPro" id="IPR029062">
    <property type="entry name" value="Class_I_gatase-like"/>
</dbReference>
<dbReference type="RefSeq" id="WP_109415418.1">
    <property type="nucleotide sequence ID" value="NZ_QEAS01000006.1"/>
</dbReference>
<dbReference type="InterPro" id="IPR017926">
    <property type="entry name" value="GATASE"/>
</dbReference>
<dbReference type="GO" id="GO:0000107">
    <property type="term" value="F:imidazoleglycerol-phosphate synthase activity"/>
    <property type="evidence" value="ECO:0007669"/>
    <property type="project" value="UniProtKB-UniRule"/>
</dbReference>
<evidence type="ECO:0000256" key="1">
    <source>
        <dbReference type="ARBA" id="ARBA00005091"/>
    </source>
</evidence>
<keyword evidence="6 10" id="KW-0368">Histidine biosynthesis</keyword>
<evidence type="ECO:0000256" key="4">
    <source>
        <dbReference type="ARBA" id="ARBA00022801"/>
    </source>
</evidence>
<dbReference type="AlphaFoldDB" id="A0A2U2PIE0"/>
<sequence length="203" mass="23030">MIGIVNYGLGNVGSIQNMLKKIGYSSIVAEYPELLKDATKIILPGVGAFNEGMRNLTEKGWISVLNKLANEDKLPILGICLGMQLMTSYSEEGNCDGLNWIEAKTRRLNLPSDLKVPHMGWNTVIPKKASTLFDLTECELRYYHVHSYYVELKDEFSYQTACTYYGSTFTSAFQKDNIMGVQFHPEKSHRFGMDLLKNFCERC</sequence>
<dbReference type="OrthoDB" id="9807137at2"/>
<reference evidence="13 14" key="1">
    <citation type="submission" date="2018-04" db="EMBL/GenBank/DDBJ databases">
        <title>Pedobacter chongqingensis sp. nov., isolated from a rottenly hemp rope.</title>
        <authorList>
            <person name="Cai Y."/>
        </authorList>
    </citation>
    <scope>NUCLEOTIDE SEQUENCE [LARGE SCALE GENOMIC DNA]</scope>
    <source>
        <strain evidence="13 14">FJ4-8</strain>
    </source>
</reference>
<evidence type="ECO:0000256" key="6">
    <source>
        <dbReference type="ARBA" id="ARBA00023102"/>
    </source>
</evidence>
<dbReference type="PANTHER" id="PTHR42701:SF1">
    <property type="entry name" value="IMIDAZOLE GLYCEROL PHOSPHATE SYNTHASE SUBUNIT HISH"/>
    <property type="match status" value="1"/>
</dbReference>
<dbReference type="NCBIfam" id="TIGR01855">
    <property type="entry name" value="IMP_synth_hisH"/>
    <property type="match status" value="1"/>
</dbReference>
<evidence type="ECO:0000256" key="11">
    <source>
        <dbReference type="PIRSR" id="PIRSR000495-1"/>
    </source>
</evidence>
<keyword evidence="7 10" id="KW-0456">Lyase</keyword>
<dbReference type="Pfam" id="PF00117">
    <property type="entry name" value="GATase"/>
    <property type="match status" value="1"/>
</dbReference>
<dbReference type="PIRSF" id="PIRSF000495">
    <property type="entry name" value="Amidotransf_hisH"/>
    <property type="match status" value="1"/>
</dbReference>
<proteinExistence type="inferred from homology"/>
<keyword evidence="4 10" id="KW-0378">Hydrolase</keyword>
<dbReference type="Proteomes" id="UP000245647">
    <property type="component" value="Unassembled WGS sequence"/>
</dbReference>
<gene>
    <name evidence="10 13" type="primary">hisH</name>
    <name evidence="13" type="ORF">DDR33_08890</name>
</gene>
<evidence type="ECO:0000256" key="8">
    <source>
        <dbReference type="ARBA" id="ARBA00047838"/>
    </source>
</evidence>
<feature type="active site" evidence="10 11">
    <location>
        <position position="184"/>
    </location>
</feature>
<dbReference type="EC" id="3.5.1.2" evidence="10"/>
<evidence type="ECO:0000256" key="9">
    <source>
        <dbReference type="ARBA" id="ARBA00049534"/>
    </source>
</evidence>
<dbReference type="GO" id="GO:0000105">
    <property type="term" value="P:L-histidine biosynthetic process"/>
    <property type="evidence" value="ECO:0007669"/>
    <property type="project" value="UniProtKB-UniRule"/>
</dbReference>
<comment type="function">
    <text evidence="10">IGPS catalyzes the conversion of PRFAR and glutamine to IGP, AICAR and glutamate. The HisH subunit catalyzes the hydrolysis of glutamine to glutamate and ammonia as part of the synthesis of IGP and AICAR. The resulting ammonia molecule is channeled to the active site of HisF.</text>
</comment>
<feature type="active site" evidence="10 11">
    <location>
        <position position="186"/>
    </location>
</feature>
<dbReference type="GO" id="GO:0005737">
    <property type="term" value="C:cytoplasm"/>
    <property type="evidence" value="ECO:0007669"/>
    <property type="project" value="UniProtKB-SubCell"/>
</dbReference>
<dbReference type="SUPFAM" id="SSF52317">
    <property type="entry name" value="Class I glutamine amidotransferase-like"/>
    <property type="match status" value="1"/>
</dbReference>
<evidence type="ECO:0000313" key="13">
    <source>
        <dbReference type="EMBL" id="PWG81034.1"/>
    </source>
</evidence>
<dbReference type="Gene3D" id="3.40.50.880">
    <property type="match status" value="1"/>
</dbReference>
<evidence type="ECO:0000313" key="14">
    <source>
        <dbReference type="Proteomes" id="UP000245647"/>
    </source>
</evidence>
<evidence type="ECO:0000256" key="10">
    <source>
        <dbReference type="HAMAP-Rule" id="MF_00278"/>
    </source>
</evidence>
<comment type="catalytic activity">
    <reaction evidence="9 10">
        <text>L-glutamine + H2O = L-glutamate + NH4(+)</text>
        <dbReference type="Rhea" id="RHEA:15889"/>
        <dbReference type="ChEBI" id="CHEBI:15377"/>
        <dbReference type="ChEBI" id="CHEBI:28938"/>
        <dbReference type="ChEBI" id="CHEBI:29985"/>
        <dbReference type="ChEBI" id="CHEBI:58359"/>
        <dbReference type="EC" id="3.5.1.2"/>
    </reaction>
</comment>
<feature type="active site" description="Nucleophile" evidence="10 11">
    <location>
        <position position="80"/>
    </location>
</feature>
<dbReference type="HAMAP" id="MF_00278">
    <property type="entry name" value="HisH"/>
    <property type="match status" value="1"/>
</dbReference>
<evidence type="ECO:0000256" key="2">
    <source>
        <dbReference type="ARBA" id="ARBA00011152"/>
    </source>
</evidence>
<keyword evidence="3 10" id="KW-0028">Amino-acid biosynthesis</keyword>
<dbReference type="CDD" id="cd01748">
    <property type="entry name" value="GATase1_IGP_Synthase"/>
    <property type="match status" value="1"/>
</dbReference>
<evidence type="ECO:0000256" key="5">
    <source>
        <dbReference type="ARBA" id="ARBA00022962"/>
    </source>
</evidence>
<comment type="catalytic activity">
    <reaction evidence="8 10">
        <text>5-[(5-phospho-1-deoxy-D-ribulos-1-ylimino)methylamino]-1-(5-phospho-beta-D-ribosyl)imidazole-4-carboxamide + L-glutamine = D-erythro-1-(imidazol-4-yl)glycerol 3-phosphate + 5-amino-1-(5-phospho-beta-D-ribosyl)imidazole-4-carboxamide + L-glutamate + H(+)</text>
        <dbReference type="Rhea" id="RHEA:24793"/>
        <dbReference type="ChEBI" id="CHEBI:15378"/>
        <dbReference type="ChEBI" id="CHEBI:29985"/>
        <dbReference type="ChEBI" id="CHEBI:58278"/>
        <dbReference type="ChEBI" id="CHEBI:58359"/>
        <dbReference type="ChEBI" id="CHEBI:58475"/>
        <dbReference type="ChEBI" id="CHEBI:58525"/>
        <dbReference type="EC" id="4.3.2.10"/>
    </reaction>
</comment>
<dbReference type="UniPathway" id="UPA00031">
    <property type="reaction ID" value="UER00010"/>
</dbReference>
<keyword evidence="5 10" id="KW-0315">Glutamine amidotransferase</keyword>
<dbReference type="InterPro" id="IPR010139">
    <property type="entry name" value="Imidazole-glycPsynth_HisH"/>
</dbReference>
<dbReference type="PANTHER" id="PTHR42701">
    <property type="entry name" value="IMIDAZOLE GLYCEROL PHOSPHATE SYNTHASE SUBUNIT HISH"/>
    <property type="match status" value="1"/>
</dbReference>
<accession>A0A2U2PIE0</accession>
<evidence type="ECO:0000259" key="12">
    <source>
        <dbReference type="Pfam" id="PF00117"/>
    </source>
</evidence>
<evidence type="ECO:0000256" key="3">
    <source>
        <dbReference type="ARBA" id="ARBA00022605"/>
    </source>
</evidence>
<name>A0A2U2PIE0_9SPHI</name>
<comment type="subcellular location">
    <subcellularLocation>
        <location evidence="10">Cytoplasm</location>
    </subcellularLocation>
</comment>
<keyword evidence="10" id="KW-0963">Cytoplasm</keyword>
<protein>
    <recommendedName>
        <fullName evidence="10">Imidazole glycerol phosphate synthase subunit HisH</fullName>
        <ecNumber evidence="10">4.3.2.10</ecNumber>
    </recommendedName>
    <alternativeName>
        <fullName evidence="10">IGP synthase glutaminase subunit</fullName>
        <ecNumber evidence="10">3.5.1.2</ecNumber>
    </alternativeName>
    <alternativeName>
        <fullName evidence="10">IGP synthase subunit HisH</fullName>
    </alternativeName>
    <alternativeName>
        <fullName evidence="10">ImGP synthase subunit HisH</fullName>
        <shortName evidence="10">IGPS subunit HisH</shortName>
    </alternativeName>
</protein>
<evidence type="ECO:0000256" key="7">
    <source>
        <dbReference type="ARBA" id="ARBA00023239"/>
    </source>
</evidence>
<comment type="pathway">
    <text evidence="1 10">Amino-acid biosynthesis; L-histidine biosynthesis; L-histidine from 5-phospho-alpha-D-ribose 1-diphosphate: step 5/9.</text>
</comment>
<comment type="subunit">
    <text evidence="2 10">Heterodimer of HisH and HisF.</text>
</comment>